<evidence type="ECO:0000259" key="1">
    <source>
        <dbReference type="Pfam" id="PF09361"/>
    </source>
</evidence>
<dbReference type="AlphaFoldDB" id="A0A9N8MPZ4"/>
<dbReference type="Pfam" id="PF09361">
    <property type="entry name" value="Phasin_2"/>
    <property type="match status" value="1"/>
</dbReference>
<keyword evidence="3" id="KW-1185">Reference proteome</keyword>
<evidence type="ECO:0000313" key="3">
    <source>
        <dbReference type="Proteomes" id="UP000675121"/>
    </source>
</evidence>
<comment type="caution">
    <text evidence="2">The sequence shown here is derived from an EMBL/GenBank/DDBJ whole genome shotgun (WGS) entry which is preliminary data.</text>
</comment>
<sequence length="183" mass="19353">MNEFSSEELTHFYKSNVSTFFSLVSEAFEGVQKLAELNLQAGRSVLSESVARLQEVSSDTASADWLVSPLRLVQSAAGKTLSYQQHVHDIAVAAQSASAKIIDAQYDQFSRDLLARIDNWAKHAPAGSETALVAVKSAFSTASDTAEAVHKSVRSVVEAAQANVSAIAAGASRNVASKPGARA</sequence>
<dbReference type="RefSeq" id="WP_201078166.1">
    <property type="nucleotide sequence ID" value="NZ_CAJNAS010000006.1"/>
</dbReference>
<organism evidence="2 3">
    <name type="scientific">Paraburkholderia domus</name>
    <dbReference type="NCBI Taxonomy" id="2793075"/>
    <lineage>
        <taxon>Bacteria</taxon>
        <taxon>Pseudomonadati</taxon>
        <taxon>Pseudomonadota</taxon>
        <taxon>Betaproteobacteria</taxon>
        <taxon>Burkholderiales</taxon>
        <taxon>Burkholderiaceae</taxon>
        <taxon>Paraburkholderia</taxon>
    </lineage>
</organism>
<dbReference type="EMBL" id="CAJNAS010000006">
    <property type="protein sequence ID" value="CAE6888557.1"/>
    <property type="molecule type" value="Genomic_DNA"/>
</dbReference>
<name>A0A9N8MPZ4_9BURK</name>
<accession>A0A9N8MPZ4</accession>
<dbReference type="InterPro" id="IPR010127">
    <property type="entry name" value="Phasin_subfam-1"/>
</dbReference>
<proteinExistence type="predicted"/>
<dbReference type="Proteomes" id="UP000675121">
    <property type="component" value="Unassembled WGS sequence"/>
</dbReference>
<protein>
    <recommendedName>
        <fullName evidence="1">Phasin domain-containing protein</fullName>
    </recommendedName>
</protein>
<feature type="domain" description="Phasin" evidence="1">
    <location>
        <begin position="7"/>
        <end position="106"/>
    </location>
</feature>
<reference evidence="2" key="1">
    <citation type="submission" date="2021-02" db="EMBL/GenBank/DDBJ databases">
        <authorList>
            <person name="Vanwijnsberghe S."/>
        </authorList>
    </citation>
    <scope>NUCLEOTIDE SEQUENCE</scope>
    <source>
        <strain evidence="2">R-70211</strain>
    </source>
</reference>
<evidence type="ECO:0000313" key="2">
    <source>
        <dbReference type="EMBL" id="CAE6888557.1"/>
    </source>
</evidence>
<dbReference type="NCBIfam" id="TIGR01841">
    <property type="entry name" value="phasin"/>
    <property type="match status" value="1"/>
</dbReference>
<dbReference type="InterPro" id="IPR018968">
    <property type="entry name" value="Phasin"/>
</dbReference>
<gene>
    <name evidence="2" type="ORF">R70211_02565</name>
</gene>